<protein>
    <submittedName>
        <fullName evidence="2">Uncharacterized protein</fullName>
    </submittedName>
</protein>
<feature type="transmembrane region" description="Helical" evidence="1">
    <location>
        <begin position="149"/>
        <end position="169"/>
    </location>
</feature>
<name>A0A1H6UAZ3_9GAMM</name>
<keyword evidence="1" id="KW-1133">Transmembrane helix</keyword>
<organism evidence="2 3">
    <name type="scientific">Frateuria terrea</name>
    <dbReference type="NCBI Taxonomy" id="529704"/>
    <lineage>
        <taxon>Bacteria</taxon>
        <taxon>Pseudomonadati</taxon>
        <taxon>Pseudomonadota</taxon>
        <taxon>Gammaproteobacteria</taxon>
        <taxon>Lysobacterales</taxon>
        <taxon>Rhodanobacteraceae</taxon>
        <taxon>Frateuria</taxon>
    </lineage>
</organism>
<evidence type="ECO:0000313" key="2">
    <source>
        <dbReference type="EMBL" id="SEI85405.1"/>
    </source>
</evidence>
<keyword evidence="1" id="KW-0812">Transmembrane</keyword>
<feature type="transmembrane region" description="Helical" evidence="1">
    <location>
        <begin position="176"/>
        <end position="192"/>
    </location>
</feature>
<evidence type="ECO:0000256" key="1">
    <source>
        <dbReference type="SAM" id="Phobius"/>
    </source>
</evidence>
<feature type="transmembrane region" description="Helical" evidence="1">
    <location>
        <begin position="20"/>
        <end position="37"/>
    </location>
</feature>
<dbReference type="STRING" id="529704.SAMN02927913_1909"/>
<dbReference type="Proteomes" id="UP000199420">
    <property type="component" value="Unassembled WGS sequence"/>
</dbReference>
<reference evidence="2 3" key="1">
    <citation type="submission" date="2016-10" db="EMBL/GenBank/DDBJ databases">
        <authorList>
            <person name="de Groot N.N."/>
        </authorList>
    </citation>
    <scope>NUCLEOTIDE SEQUENCE [LARGE SCALE GENOMIC DNA]</scope>
    <source>
        <strain evidence="2 3">DSM 26515</strain>
    </source>
</reference>
<dbReference type="AlphaFoldDB" id="A0A1H6UAZ3"/>
<sequence>MRLPPSMLPRTLMNVTASRAWHAIAVVVAAPLVLAIVEMLHPHPHDLFGLDVNRWMLVHYAQIPLFPLAALSTAMLVRDRKDWAAWLCRAGMFVFAIAFTVFDTAAGLVVGLLVKGALASGDPESWRDMIDALWFDPVLGGRGFTDAPWMGLIGRVALSFGAVAGAISLKRAGHGWLPVLLLAIASFGINVFKSHSWPGGPLTFGGMAIAAGWLRWETLRRQARAVALLEEGVDAAVAGVPGSARRVEAR</sequence>
<feature type="transmembrane region" description="Helical" evidence="1">
    <location>
        <begin position="57"/>
        <end position="78"/>
    </location>
</feature>
<evidence type="ECO:0000313" key="3">
    <source>
        <dbReference type="Proteomes" id="UP000199420"/>
    </source>
</evidence>
<feature type="transmembrane region" description="Helical" evidence="1">
    <location>
        <begin position="198"/>
        <end position="216"/>
    </location>
</feature>
<gene>
    <name evidence="2" type="ORF">SAMN04487997_1815</name>
</gene>
<dbReference type="EMBL" id="FNYC01000003">
    <property type="protein sequence ID" value="SEI85405.1"/>
    <property type="molecule type" value="Genomic_DNA"/>
</dbReference>
<keyword evidence="1" id="KW-0472">Membrane</keyword>
<feature type="transmembrane region" description="Helical" evidence="1">
    <location>
        <begin position="90"/>
        <end position="114"/>
    </location>
</feature>
<proteinExistence type="predicted"/>
<keyword evidence="3" id="KW-1185">Reference proteome</keyword>
<accession>A0A1H6UAZ3</accession>